<feature type="domain" description="Nucleotide-diphospho-sugar transferase" evidence="1">
    <location>
        <begin position="24"/>
        <end position="123"/>
    </location>
</feature>
<evidence type="ECO:0000313" key="2">
    <source>
        <dbReference type="EMBL" id="CAE0549301.1"/>
    </source>
</evidence>
<organism evidence="2">
    <name type="scientific">Emiliania huxleyi</name>
    <name type="common">Coccolithophore</name>
    <name type="synonym">Pontosphaera huxleyi</name>
    <dbReference type="NCBI Taxonomy" id="2903"/>
    <lineage>
        <taxon>Eukaryota</taxon>
        <taxon>Haptista</taxon>
        <taxon>Haptophyta</taxon>
        <taxon>Prymnesiophyceae</taxon>
        <taxon>Isochrysidales</taxon>
        <taxon>Noelaerhabdaceae</taxon>
        <taxon>Emiliania</taxon>
    </lineage>
</organism>
<dbReference type="InterPro" id="IPR005069">
    <property type="entry name" value="Nucl-diP-sugar_transferase"/>
</dbReference>
<evidence type="ECO:0000259" key="1">
    <source>
        <dbReference type="Pfam" id="PF03407"/>
    </source>
</evidence>
<dbReference type="AlphaFoldDB" id="A0A7S3SCC5"/>
<dbReference type="EMBL" id="HBIR01022709">
    <property type="protein sequence ID" value="CAE0549301.1"/>
    <property type="molecule type" value="Transcribed_RNA"/>
</dbReference>
<proteinExistence type="predicted"/>
<name>A0A7S3SCC5_EMIHU</name>
<protein>
    <recommendedName>
        <fullName evidence="1">Nucleotide-diphospho-sugar transferase domain-containing protein</fullName>
    </recommendedName>
</protein>
<sequence length="176" mass="20345">MYMSPCPLLCRYERSKRSVYPCQSTGLWFARATPPTVAFLRGLHRYIADKPNEWEQKAFQLMVVRYLIGLGDELPPLRYRLLPASAFLNIEMLEARQTLRLPVGSMVGVHCGYLKEEGDKVEHLERHGLLLRGMARHARLARLLRNASVGGFVYTRTQALQLRRKHNSSIRVLVRR</sequence>
<dbReference type="Pfam" id="PF03407">
    <property type="entry name" value="Nucleotid_trans"/>
    <property type="match status" value="1"/>
</dbReference>
<gene>
    <name evidence="2" type="ORF">EHUX00137_LOCUS17372</name>
</gene>
<reference evidence="2" key="1">
    <citation type="submission" date="2021-01" db="EMBL/GenBank/DDBJ databases">
        <authorList>
            <person name="Corre E."/>
            <person name="Pelletier E."/>
            <person name="Niang G."/>
            <person name="Scheremetjew M."/>
            <person name="Finn R."/>
            <person name="Kale V."/>
            <person name="Holt S."/>
            <person name="Cochrane G."/>
            <person name="Meng A."/>
            <person name="Brown T."/>
            <person name="Cohen L."/>
        </authorList>
    </citation>
    <scope>NUCLEOTIDE SEQUENCE</scope>
    <source>
        <strain evidence="2">379</strain>
    </source>
</reference>
<accession>A0A7S3SCC5</accession>